<evidence type="ECO:0000259" key="8">
    <source>
        <dbReference type="PROSITE" id="PS51194"/>
    </source>
</evidence>
<feature type="region of interest" description="Disordered" evidence="6">
    <location>
        <begin position="395"/>
        <end position="430"/>
    </location>
</feature>
<evidence type="ECO:0000259" key="7">
    <source>
        <dbReference type="PROSITE" id="PS51192"/>
    </source>
</evidence>
<dbReference type="EC" id="3.6.4.13" evidence="1"/>
<dbReference type="CDD" id="cd18791">
    <property type="entry name" value="SF2_C_RHA"/>
    <property type="match status" value="1"/>
</dbReference>
<evidence type="ECO:0000256" key="6">
    <source>
        <dbReference type="SAM" id="MobiDB-lite"/>
    </source>
</evidence>
<feature type="region of interest" description="Disordered" evidence="6">
    <location>
        <begin position="215"/>
        <end position="303"/>
    </location>
</feature>
<sequence length="1515" mass="167494">MAKKKKSALPAVNRGFATSSVPKKVLPPAPVEPPVEGLSQTIDNPNGTDQNATSATHKDGKIGPEGKPKGDGEEDWEKEESYLQSLVEKLQEKVEKEVARTIKTIDFEKRQAKSYPQFVIPESIQERALDLATKMDQANQNQQTLLDATTDIEKILLRLAITHGVLTKIGFQPERIEECLKALSNWDLDEAFDWLYLHCSEDELLQEGDFAPKASASMPATPFQLPSRPASPVGHKSVGPSVPLTPVSETLPSTPAEEIPPPLSQVSVPSSTTAIAPAPVEPTKSLFAPADQEGDDDTSEEDESVMPSLEYAKLRMKLDELIGVPVGTNLKNGKPAKGNKKGQTKNKLVAGKNEPPEAVSVRKKMEVVKAMYLWNKDDAETEYKHLRTKADAKALEDRLKGKVSSPNATTNGDSHSAASPISSENDSNVGAAVTEGSKKAGDLLNGLGDKADDGMIDGLGGLFEQMAAEPSATVPAADANVISRAMPLPKHFTSATGTPKTILQTLAVKLDRFCLVDYATLSNSFHACRASLKIRWKSGREQQWAMTDVGCHSIQEAENFVATMALFELTVVESKGEKGLWRTLPAAYKDFWDELDGKRKEEVDRERRVTWGMLRAILDSRLAPPISSETENEVKPTNKSSVGLIPGFEFLPPPPPLSNLATGAFYSGQIQADFQRRVDSPNYQQMLKQRANLPIASFRETIVSTLESSQVLVLSGETGCGKSTQLPSFLLEDQLSRGQNCRIFVTEPRRISAISLAQRVSQELGDFPNQVGLMSSLVGYSIRLESCTSKNTRLTFVTNGIALRMLEGGSASGGGKGTAFDEITHIIVDEVHERSIESDFLLIVLKTLLEQRKDLKVVLMSATVDAEKISAFFGGCPTLSVPGRTFPVTTQFLEDAIQYSKWFINGDSPYARRYGKYQKGRPVKLDWNEDAMVSRDADDDDDDQQKKEDAAPVKLEKKYEAKCVSTVNILDDRLIPYDLIVRLLEKLCFEDPASFQFSASILIFMPGLNEIRRLNDLLQEHSAFGTQDFMIFPLHSSVSSEGQSAVFNYPPPGVRKIVISTNIAETGVTIPDCVCVIDSGKHREMRFDEKRQISKLVETWIAKSNAAQRRGRAGRVQPGLAFHLFTKLRHETQLQDHPLPEMLRLSLQDLALRIKILKIKMGNSIEEVLSKALDPPLPLNIQRAVSSLVEVKALTVNEDITPMGRLLSKLPMDVHLAALFKCLDPALTIAATLNSKTPFVAPFGLEQEADRAKLSFKTDNSDFLTLHNAFDSWRRASANPNFVRQFCRKNFLSHQNLQQIEELRQQLFMYLVDAGFVEVSDEQRTAISRARYSRRGPRFVTVPPAFDTNSEDTHIISAALASGLFPKILSIDPSSGQLRTFSNNQPASIHPSSVNFRIKTADFGSNHLAFFTIMHSKKLYAWETGPVDDRALILMCGDTEFKLASNLLQLDKKLKLQLHPKTMLALKFLRQQLSSIISVRMRAREMTAEQESVWDLAVELLGKEKDPEGEGVVSL</sequence>
<proteinExistence type="predicted"/>
<evidence type="ECO:0000256" key="2">
    <source>
        <dbReference type="ARBA" id="ARBA00022741"/>
    </source>
</evidence>
<feature type="domain" description="Helicase ATP-binding" evidence="7">
    <location>
        <begin position="703"/>
        <end position="882"/>
    </location>
</feature>
<evidence type="ECO:0000256" key="1">
    <source>
        <dbReference type="ARBA" id="ARBA00012552"/>
    </source>
</evidence>
<evidence type="ECO:0000256" key="3">
    <source>
        <dbReference type="ARBA" id="ARBA00022840"/>
    </source>
</evidence>
<dbReference type="InterPro" id="IPR011709">
    <property type="entry name" value="DEAD-box_helicase_OB_fold"/>
</dbReference>
<feature type="domain" description="Helicase C-terminal" evidence="8">
    <location>
        <begin position="979"/>
        <end position="1158"/>
    </location>
</feature>
<dbReference type="Pfam" id="PF07717">
    <property type="entry name" value="OB_NTP_bind"/>
    <property type="match status" value="1"/>
</dbReference>
<dbReference type="SMART" id="SM00487">
    <property type="entry name" value="DEXDc"/>
    <property type="match status" value="1"/>
</dbReference>
<reference evidence="9" key="1">
    <citation type="submission" date="2014-08" db="EMBL/GenBank/DDBJ databases">
        <authorList>
            <person name="Sharma Rahul"/>
            <person name="Thines Marco"/>
        </authorList>
    </citation>
    <scope>NUCLEOTIDE SEQUENCE</scope>
</reference>
<dbReference type="SMART" id="SM00490">
    <property type="entry name" value="HELICc"/>
    <property type="match status" value="1"/>
</dbReference>
<dbReference type="SUPFAM" id="SSF52540">
    <property type="entry name" value="P-loop containing nucleoside triphosphate hydrolases"/>
    <property type="match status" value="1"/>
</dbReference>
<dbReference type="InterPro" id="IPR014001">
    <property type="entry name" value="Helicase_ATP-bd"/>
</dbReference>
<keyword evidence="4" id="KW-0694">RNA-binding</keyword>
<evidence type="ECO:0000256" key="5">
    <source>
        <dbReference type="ARBA" id="ARBA00047984"/>
    </source>
</evidence>
<dbReference type="Pfam" id="PF00271">
    <property type="entry name" value="Helicase_C"/>
    <property type="match status" value="1"/>
</dbReference>
<dbReference type="Gene3D" id="1.20.120.1080">
    <property type="match status" value="1"/>
</dbReference>
<dbReference type="PROSITE" id="PS51192">
    <property type="entry name" value="HELICASE_ATP_BIND_1"/>
    <property type="match status" value="1"/>
</dbReference>
<dbReference type="InterPro" id="IPR001650">
    <property type="entry name" value="Helicase_C-like"/>
</dbReference>
<dbReference type="Gene3D" id="3.40.50.300">
    <property type="entry name" value="P-loop containing nucleotide triphosphate hydrolases"/>
    <property type="match status" value="2"/>
</dbReference>
<dbReference type="Pfam" id="PF00270">
    <property type="entry name" value="DEAD"/>
    <property type="match status" value="1"/>
</dbReference>
<keyword evidence="2" id="KW-0547">Nucleotide-binding</keyword>
<organism evidence="9">
    <name type="scientific">Phaffia rhodozyma</name>
    <name type="common">Yeast</name>
    <name type="synonym">Xanthophyllomyces dendrorhous</name>
    <dbReference type="NCBI Taxonomy" id="264483"/>
    <lineage>
        <taxon>Eukaryota</taxon>
        <taxon>Fungi</taxon>
        <taxon>Dikarya</taxon>
        <taxon>Basidiomycota</taxon>
        <taxon>Agaricomycotina</taxon>
        <taxon>Tremellomycetes</taxon>
        <taxon>Cystofilobasidiales</taxon>
        <taxon>Mrakiaceae</taxon>
        <taxon>Phaffia</taxon>
    </lineage>
</organism>
<dbReference type="Pfam" id="PF21010">
    <property type="entry name" value="HA2_C"/>
    <property type="match status" value="1"/>
</dbReference>
<feature type="compositionally biased region" description="Polar residues" evidence="6">
    <location>
        <begin position="404"/>
        <end position="428"/>
    </location>
</feature>
<keyword evidence="9" id="KW-0347">Helicase</keyword>
<feature type="region of interest" description="Disordered" evidence="6">
    <location>
        <begin position="1"/>
        <end position="80"/>
    </location>
</feature>
<keyword evidence="3" id="KW-0067">ATP-binding</keyword>
<dbReference type="FunFam" id="3.40.50.300:FF:000500">
    <property type="entry name" value="ATP-dependent RNA helicase DHX29"/>
    <property type="match status" value="1"/>
</dbReference>
<dbReference type="PANTHER" id="PTHR18934">
    <property type="entry name" value="ATP-DEPENDENT RNA HELICASE"/>
    <property type="match status" value="1"/>
</dbReference>
<feature type="compositionally biased region" description="Basic and acidic residues" evidence="6">
    <location>
        <begin position="56"/>
        <end position="71"/>
    </location>
</feature>
<dbReference type="InterPro" id="IPR007502">
    <property type="entry name" value="Helicase-assoc_dom"/>
</dbReference>
<dbReference type="SMART" id="SM00847">
    <property type="entry name" value="HA2"/>
    <property type="match status" value="1"/>
</dbReference>
<name>A0A0F7SUX6_PHARH</name>
<evidence type="ECO:0000256" key="4">
    <source>
        <dbReference type="ARBA" id="ARBA00022884"/>
    </source>
</evidence>
<feature type="compositionally biased region" description="Polar residues" evidence="6">
    <location>
        <begin position="38"/>
        <end position="55"/>
    </location>
</feature>
<evidence type="ECO:0000313" key="9">
    <source>
        <dbReference type="EMBL" id="CED84539.1"/>
    </source>
</evidence>
<dbReference type="InterPro" id="IPR011545">
    <property type="entry name" value="DEAD/DEAH_box_helicase_dom"/>
</dbReference>
<dbReference type="GO" id="GO:0005524">
    <property type="term" value="F:ATP binding"/>
    <property type="evidence" value="ECO:0007669"/>
    <property type="project" value="UniProtKB-KW"/>
</dbReference>
<dbReference type="EMBL" id="LN483166">
    <property type="protein sequence ID" value="CED84539.1"/>
    <property type="molecule type" value="Genomic_DNA"/>
</dbReference>
<dbReference type="InterPro" id="IPR027417">
    <property type="entry name" value="P-loop_NTPase"/>
</dbReference>
<dbReference type="GO" id="GO:0003724">
    <property type="term" value="F:RNA helicase activity"/>
    <property type="evidence" value="ECO:0007669"/>
    <property type="project" value="UniProtKB-EC"/>
</dbReference>
<keyword evidence="9" id="KW-0378">Hydrolase</keyword>
<accession>A0A0F7SUX6</accession>
<feature type="compositionally biased region" description="Acidic residues" evidence="6">
    <location>
        <begin position="292"/>
        <end position="303"/>
    </location>
</feature>
<dbReference type="GO" id="GO:0003723">
    <property type="term" value="F:RNA binding"/>
    <property type="evidence" value="ECO:0007669"/>
    <property type="project" value="UniProtKB-KW"/>
</dbReference>
<dbReference type="PROSITE" id="PS51194">
    <property type="entry name" value="HELICASE_CTER"/>
    <property type="match status" value="1"/>
</dbReference>
<dbReference type="CDD" id="cd17917">
    <property type="entry name" value="DEXHc_RHA-like"/>
    <property type="match status" value="1"/>
</dbReference>
<protein>
    <recommendedName>
        <fullName evidence="1">RNA helicase</fullName>
        <ecNumber evidence="1">3.6.4.13</ecNumber>
    </recommendedName>
</protein>
<dbReference type="PANTHER" id="PTHR18934:SF145">
    <property type="entry name" value="ATP-DEPENDENT RNA HELICASE DHX57-RELATED"/>
    <property type="match status" value="1"/>
</dbReference>
<dbReference type="FunFam" id="3.40.50.300:FF:000819">
    <property type="entry name" value="ATP dependent RNA helicase, putative"/>
    <property type="match status" value="1"/>
</dbReference>
<feature type="region of interest" description="Disordered" evidence="6">
    <location>
        <begin position="329"/>
        <end position="357"/>
    </location>
</feature>
<comment type="catalytic activity">
    <reaction evidence="5">
        <text>ATP + H2O = ADP + phosphate + H(+)</text>
        <dbReference type="Rhea" id="RHEA:13065"/>
        <dbReference type="ChEBI" id="CHEBI:15377"/>
        <dbReference type="ChEBI" id="CHEBI:15378"/>
        <dbReference type="ChEBI" id="CHEBI:30616"/>
        <dbReference type="ChEBI" id="CHEBI:43474"/>
        <dbReference type="ChEBI" id="CHEBI:456216"/>
        <dbReference type="EC" id="3.6.4.13"/>
    </reaction>
</comment>